<comment type="caution">
    <text evidence="8">The sequence shown here is derived from an EMBL/GenBank/DDBJ whole genome shotgun (WGS) entry which is preliminary data.</text>
</comment>
<evidence type="ECO:0000313" key="9">
    <source>
        <dbReference type="Proteomes" id="UP000243975"/>
    </source>
</evidence>
<comment type="similarity">
    <text evidence="1 6">Belongs to the iron/ascorbate-dependent oxidoreductase family.</text>
</comment>
<dbReference type="STRING" id="59895.A0A103UJ28"/>
<feature type="domain" description="Fe2OG dioxygenase" evidence="7">
    <location>
        <begin position="220"/>
        <end position="347"/>
    </location>
</feature>
<keyword evidence="3" id="KW-0847">Vitamin C</keyword>
<dbReference type="InterPro" id="IPR026992">
    <property type="entry name" value="DIOX_N"/>
</dbReference>
<keyword evidence="4 6" id="KW-0560">Oxidoreductase</keyword>
<dbReference type="Gene3D" id="2.60.120.330">
    <property type="entry name" value="B-lactam Antibiotic, Isopenicillin N Synthase, Chain"/>
    <property type="match status" value="1"/>
</dbReference>
<dbReference type="GO" id="GO:0046872">
    <property type="term" value="F:metal ion binding"/>
    <property type="evidence" value="ECO:0007669"/>
    <property type="project" value="UniProtKB-KW"/>
</dbReference>
<dbReference type="GO" id="GO:0031418">
    <property type="term" value="F:L-ascorbic acid binding"/>
    <property type="evidence" value="ECO:0007669"/>
    <property type="project" value="UniProtKB-KW"/>
</dbReference>
<organism evidence="8 9">
    <name type="scientific">Cynara cardunculus var. scolymus</name>
    <name type="common">Globe artichoke</name>
    <name type="synonym">Cynara scolymus</name>
    <dbReference type="NCBI Taxonomy" id="59895"/>
    <lineage>
        <taxon>Eukaryota</taxon>
        <taxon>Viridiplantae</taxon>
        <taxon>Streptophyta</taxon>
        <taxon>Embryophyta</taxon>
        <taxon>Tracheophyta</taxon>
        <taxon>Spermatophyta</taxon>
        <taxon>Magnoliopsida</taxon>
        <taxon>eudicotyledons</taxon>
        <taxon>Gunneridae</taxon>
        <taxon>Pentapetalae</taxon>
        <taxon>asterids</taxon>
        <taxon>campanulids</taxon>
        <taxon>Asterales</taxon>
        <taxon>Asteraceae</taxon>
        <taxon>Carduoideae</taxon>
        <taxon>Cardueae</taxon>
        <taxon>Carduinae</taxon>
        <taxon>Cynara</taxon>
    </lineage>
</organism>
<evidence type="ECO:0000259" key="7">
    <source>
        <dbReference type="PROSITE" id="PS51471"/>
    </source>
</evidence>
<dbReference type="Gramene" id="KVH36546">
    <property type="protein sequence ID" value="KVH36546"/>
    <property type="gene ID" value="Ccrd_025806"/>
</dbReference>
<dbReference type="InterPro" id="IPR027443">
    <property type="entry name" value="IPNS-like_sf"/>
</dbReference>
<dbReference type="FunFam" id="2.60.120.330:FF:000005">
    <property type="entry name" value="1-aminocyclopropane-1-carboxylate oxidase homolog 1"/>
    <property type="match status" value="1"/>
</dbReference>
<dbReference type="InterPro" id="IPR044861">
    <property type="entry name" value="IPNS-like_FE2OG_OXY"/>
</dbReference>
<dbReference type="GO" id="GO:0051213">
    <property type="term" value="F:dioxygenase activity"/>
    <property type="evidence" value="ECO:0007669"/>
    <property type="project" value="UniProtKB-KW"/>
</dbReference>
<evidence type="ECO:0000256" key="2">
    <source>
        <dbReference type="ARBA" id="ARBA00022723"/>
    </source>
</evidence>
<keyword evidence="8" id="KW-0223">Dioxygenase</keyword>
<evidence type="ECO:0000256" key="5">
    <source>
        <dbReference type="ARBA" id="ARBA00023004"/>
    </source>
</evidence>
<evidence type="ECO:0000256" key="4">
    <source>
        <dbReference type="ARBA" id="ARBA00023002"/>
    </source>
</evidence>
<sequence length="406" mass="45716">MQTTMSNNIQEVNASIGSDYDRQTELKAFDDSKSGVKGLVDAGLLKIPRFFIHDPPIINEPNSSTTRTPIDIPVIDLKRTNVRAEIVENVAHASENWGFFQIINHGIPKTVLDEMIDGVRGFHEMETKEKIKYYSRDYQKLFFYVSNFHLFTGDAASWNDSFLSVLAPKPPQSEKLPPICSDILTEYSNHIMKLGFTLLELFSEALGLEPDHLEGMGCGQGLFLLGHYYPPCPQPELTLGTNSHTDAGFFTILVQDLLGGLQILHQNDWVDVSPLPGALVINIGDLLQASLCYHETHLSYAFVLLFKLTRIFFHTQLITNDKFKSVHHRVLAQKGRPRISVASFFRPFHEGIESIIYRPIKELVSEENPGVYRDTNLKEYVTLRSKAVGMNGSSALAPFKVESMEV</sequence>
<protein>
    <submittedName>
        <fullName evidence="8">Non-heme dioxygenase N-terminal domain-containing protein</fullName>
    </submittedName>
</protein>
<accession>A0A103UJ28</accession>
<dbReference type="OMA" id="DKSANWR"/>
<proteinExistence type="inferred from homology"/>
<evidence type="ECO:0000256" key="6">
    <source>
        <dbReference type="RuleBase" id="RU003682"/>
    </source>
</evidence>
<dbReference type="EMBL" id="LEKV01006907">
    <property type="protein sequence ID" value="KVH36546.1"/>
    <property type="molecule type" value="Genomic_DNA"/>
</dbReference>
<dbReference type="Pfam" id="PF03171">
    <property type="entry name" value="2OG-FeII_Oxy"/>
    <property type="match status" value="1"/>
</dbReference>
<dbReference type="Pfam" id="PF14226">
    <property type="entry name" value="DIOX_N"/>
    <property type="match status" value="1"/>
</dbReference>
<dbReference type="PROSITE" id="PS51471">
    <property type="entry name" value="FE2OG_OXY"/>
    <property type="match status" value="1"/>
</dbReference>
<dbReference type="InterPro" id="IPR005123">
    <property type="entry name" value="Oxoglu/Fe-dep_dioxygenase_dom"/>
</dbReference>
<evidence type="ECO:0000313" key="8">
    <source>
        <dbReference type="EMBL" id="KVH36546.1"/>
    </source>
</evidence>
<reference evidence="8 9" key="1">
    <citation type="journal article" date="2016" name="Sci. Rep.">
        <title>The genome sequence of the outbreeding globe artichoke constructed de novo incorporating a phase-aware low-pass sequencing strategy of F1 progeny.</title>
        <authorList>
            <person name="Scaglione D."/>
            <person name="Reyes-Chin-Wo S."/>
            <person name="Acquadro A."/>
            <person name="Froenicke L."/>
            <person name="Portis E."/>
            <person name="Beitel C."/>
            <person name="Tirone M."/>
            <person name="Mauro R."/>
            <person name="Lo Monaco A."/>
            <person name="Mauromicale G."/>
            <person name="Faccioli P."/>
            <person name="Cattivelli L."/>
            <person name="Rieseberg L."/>
            <person name="Michelmore R."/>
            <person name="Lanteri S."/>
        </authorList>
    </citation>
    <scope>NUCLEOTIDE SEQUENCE [LARGE SCALE GENOMIC DNA]</scope>
    <source>
        <strain evidence="8">2C</strain>
    </source>
</reference>
<keyword evidence="5 6" id="KW-0408">Iron</keyword>
<dbReference type="GO" id="GO:0016705">
    <property type="term" value="F:oxidoreductase activity, acting on paired donors, with incorporation or reduction of molecular oxygen"/>
    <property type="evidence" value="ECO:0007669"/>
    <property type="project" value="UniProtKB-ARBA"/>
</dbReference>
<name>A0A103UJ28_CYNCS</name>
<gene>
    <name evidence="8" type="ORF">Ccrd_025806</name>
</gene>
<dbReference type="SUPFAM" id="SSF51197">
    <property type="entry name" value="Clavaminate synthase-like"/>
    <property type="match status" value="2"/>
</dbReference>
<evidence type="ECO:0000256" key="1">
    <source>
        <dbReference type="ARBA" id="ARBA00008056"/>
    </source>
</evidence>
<dbReference type="PANTHER" id="PTHR10209">
    <property type="entry name" value="OXIDOREDUCTASE, 2OG-FE II OXYGENASE FAMILY PROTEIN"/>
    <property type="match status" value="1"/>
</dbReference>
<keyword evidence="2 6" id="KW-0479">Metal-binding</keyword>
<evidence type="ECO:0000256" key="3">
    <source>
        <dbReference type="ARBA" id="ARBA00022896"/>
    </source>
</evidence>
<dbReference type="PANTHER" id="PTHR10209:SF859">
    <property type="entry name" value="OS03G0690500 PROTEIN"/>
    <property type="match status" value="1"/>
</dbReference>
<keyword evidence="9" id="KW-1185">Reference proteome</keyword>
<dbReference type="AlphaFoldDB" id="A0A103UJ28"/>
<dbReference type="Proteomes" id="UP000243975">
    <property type="component" value="Unassembled WGS sequence"/>
</dbReference>